<dbReference type="Proteomes" id="UP001218218">
    <property type="component" value="Unassembled WGS sequence"/>
</dbReference>
<keyword evidence="8" id="KW-1185">Reference proteome</keyword>
<dbReference type="PANTHER" id="PTHR23501">
    <property type="entry name" value="MAJOR FACILITATOR SUPERFAMILY"/>
    <property type="match status" value="1"/>
</dbReference>
<dbReference type="GO" id="GO:0022857">
    <property type="term" value="F:transmembrane transporter activity"/>
    <property type="evidence" value="ECO:0007669"/>
    <property type="project" value="TreeGrafter"/>
</dbReference>
<evidence type="ECO:0000256" key="6">
    <source>
        <dbReference type="SAM" id="Phobius"/>
    </source>
</evidence>
<evidence type="ECO:0000256" key="2">
    <source>
        <dbReference type="ARBA" id="ARBA00022692"/>
    </source>
</evidence>
<evidence type="ECO:0000256" key="5">
    <source>
        <dbReference type="SAM" id="MobiDB-lite"/>
    </source>
</evidence>
<feature type="region of interest" description="Disordered" evidence="5">
    <location>
        <begin position="1"/>
        <end position="21"/>
    </location>
</feature>
<evidence type="ECO:0000256" key="3">
    <source>
        <dbReference type="ARBA" id="ARBA00022989"/>
    </source>
</evidence>
<dbReference type="PANTHER" id="PTHR23501:SF102">
    <property type="entry name" value="DRUG TRANSPORTER, PUTATIVE (AFU_ORTHOLOGUE AFUA_3G08530)-RELATED"/>
    <property type="match status" value="1"/>
</dbReference>
<sequence length="423" mass="45299">MTDGKTERWFNKYSPPGRDKGNRLWITISTQDLGSKTMQDTPPEIEAQKPPNSASAPKSRAFWMSYLAITVSIFLSALDLTAIASPLPTIASALNDTKGDYKWAGSAYALSSTAFIPLSGNLADVFGRIWLVNTFLRKMHFTKCIGGGGIVTLTQIINSGLVPLAERGKYQGLIGMIWCLASGGALASQGSKAWRWLFYLNLPLAGVAFTLVVRYLSVNHPEGAILHKLAQVDWLDRANYHRVDLGGVRYLWASVEALAPLVIGLFLLVVFAVYEAKVPVPSAISLDVFGNRTFISGQACFGASPIRSAVNSLPGSLITTPLALSAGVLFSAPIFPLLAPLPPTRAGSALAMFSFTRAFSQNSLKNLPSAFVAQSSPGFEIADAAIPTMIGIAGLGLLLGLDLLMKEVPMGTSVNKTYTLKKK</sequence>
<evidence type="ECO:0000256" key="4">
    <source>
        <dbReference type="ARBA" id="ARBA00023136"/>
    </source>
</evidence>
<name>A0AAD7ERC0_9AGAR</name>
<keyword evidence="4 6" id="KW-0472">Membrane</keyword>
<evidence type="ECO:0000313" key="8">
    <source>
        <dbReference type="Proteomes" id="UP001218218"/>
    </source>
</evidence>
<dbReference type="Gene3D" id="1.20.1720.10">
    <property type="entry name" value="Multidrug resistance protein D"/>
    <property type="match status" value="2"/>
</dbReference>
<accession>A0AAD7ERC0</accession>
<keyword evidence="2 6" id="KW-0812">Transmembrane</keyword>
<organism evidence="7 8">
    <name type="scientific">Mycena albidolilacea</name>
    <dbReference type="NCBI Taxonomy" id="1033008"/>
    <lineage>
        <taxon>Eukaryota</taxon>
        <taxon>Fungi</taxon>
        <taxon>Dikarya</taxon>
        <taxon>Basidiomycota</taxon>
        <taxon>Agaricomycotina</taxon>
        <taxon>Agaricomycetes</taxon>
        <taxon>Agaricomycetidae</taxon>
        <taxon>Agaricales</taxon>
        <taxon>Marasmiineae</taxon>
        <taxon>Mycenaceae</taxon>
        <taxon>Mycena</taxon>
    </lineage>
</organism>
<feature type="region of interest" description="Disordered" evidence="5">
    <location>
        <begin position="34"/>
        <end position="56"/>
    </location>
</feature>
<dbReference type="EMBL" id="JARIHO010000018">
    <property type="protein sequence ID" value="KAJ7347822.1"/>
    <property type="molecule type" value="Genomic_DNA"/>
</dbReference>
<feature type="transmembrane region" description="Helical" evidence="6">
    <location>
        <begin position="61"/>
        <end position="83"/>
    </location>
</feature>
<feature type="compositionally biased region" description="Basic and acidic residues" evidence="5">
    <location>
        <begin position="1"/>
        <end position="10"/>
    </location>
</feature>
<dbReference type="AlphaFoldDB" id="A0AAD7ERC0"/>
<proteinExistence type="predicted"/>
<dbReference type="InterPro" id="IPR036259">
    <property type="entry name" value="MFS_trans_sf"/>
</dbReference>
<dbReference type="GO" id="GO:0005886">
    <property type="term" value="C:plasma membrane"/>
    <property type="evidence" value="ECO:0007669"/>
    <property type="project" value="TreeGrafter"/>
</dbReference>
<comment type="subcellular location">
    <subcellularLocation>
        <location evidence="1">Membrane</location>
        <topology evidence="1">Multi-pass membrane protein</topology>
    </subcellularLocation>
</comment>
<comment type="caution">
    <text evidence="7">The sequence shown here is derived from an EMBL/GenBank/DDBJ whole genome shotgun (WGS) entry which is preliminary data.</text>
</comment>
<keyword evidence="3 6" id="KW-1133">Transmembrane helix</keyword>
<feature type="transmembrane region" description="Helical" evidence="6">
    <location>
        <begin position="250"/>
        <end position="274"/>
    </location>
</feature>
<protein>
    <recommendedName>
        <fullName evidence="9">Major facilitator superfamily (MFS) profile domain-containing protein</fullName>
    </recommendedName>
</protein>
<feature type="transmembrane region" description="Helical" evidence="6">
    <location>
        <begin position="384"/>
        <end position="404"/>
    </location>
</feature>
<gene>
    <name evidence="7" type="ORF">DFH08DRAFT_808597</name>
</gene>
<evidence type="ECO:0000256" key="1">
    <source>
        <dbReference type="ARBA" id="ARBA00004141"/>
    </source>
</evidence>
<feature type="transmembrane region" description="Helical" evidence="6">
    <location>
        <begin position="196"/>
        <end position="216"/>
    </location>
</feature>
<feature type="transmembrane region" description="Helical" evidence="6">
    <location>
        <begin position="103"/>
        <end position="123"/>
    </location>
</feature>
<feature type="transmembrane region" description="Helical" evidence="6">
    <location>
        <begin position="317"/>
        <end position="339"/>
    </location>
</feature>
<evidence type="ECO:0000313" key="7">
    <source>
        <dbReference type="EMBL" id="KAJ7347822.1"/>
    </source>
</evidence>
<dbReference type="SUPFAM" id="SSF103473">
    <property type="entry name" value="MFS general substrate transporter"/>
    <property type="match status" value="1"/>
</dbReference>
<reference evidence="7" key="1">
    <citation type="submission" date="2023-03" db="EMBL/GenBank/DDBJ databases">
        <title>Massive genome expansion in bonnet fungi (Mycena s.s.) driven by repeated elements and novel gene families across ecological guilds.</title>
        <authorList>
            <consortium name="Lawrence Berkeley National Laboratory"/>
            <person name="Harder C.B."/>
            <person name="Miyauchi S."/>
            <person name="Viragh M."/>
            <person name="Kuo A."/>
            <person name="Thoen E."/>
            <person name="Andreopoulos B."/>
            <person name="Lu D."/>
            <person name="Skrede I."/>
            <person name="Drula E."/>
            <person name="Henrissat B."/>
            <person name="Morin E."/>
            <person name="Kohler A."/>
            <person name="Barry K."/>
            <person name="LaButti K."/>
            <person name="Morin E."/>
            <person name="Salamov A."/>
            <person name="Lipzen A."/>
            <person name="Mereny Z."/>
            <person name="Hegedus B."/>
            <person name="Baldrian P."/>
            <person name="Stursova M."/>
            <person name="Weitz H."/>
            <person name="Taylor A."/>
            <person name="Grigoriev I.V."/>
            <person name="Nagy L.G."/>
            <person name="Martin F."/>
            <person name="Kauserud H."/>
        </authorList>
    </citation>
    <scope>NUCLEOTIDE SEQUENCE</scope>
    <source>
        <strain evidence="7">CBHHK002</strain>
    </source>
</reference>
<evidence type="ECO:0008006" key="9">
    <source>
        <dbReference type="Google" id="ProtNLM"/>
    </source>
</evidence>